<evidence type="ECO:0000259" key="3">
    <source>
        <dbReference type="Pfam" id="PF13490"/>
    </source>
</evidence>
<reference evidence="4 5" key="1">
    <citation type="submission" date="2018-05" db="EMBL/GenBank/DDBJ databases">
        <title>Streptomyces venezuelae.</title>
        <authorList>
            <person name="Kim W."/>
            <person name="Lee N."/>
            <person name="Cho B.-K."/>
        </authorList>
    </citation>
    <scope>NUCLEOTIDE SEQUENCE [LARGE SCALE GENOMIC DNA]</scope>
    <source>
        <strain evidence="4 5">ATCC 21782</strain>
    </source>
</reference>
<proteinExistence type="predicted"/>
<protein>
    <submittedName>
        <fullName evidence="4">Anti-sigma factor</fullName>
    </submittedName>
</protein>
<dbReference type="InterPro" id="IPR027383">
    <property type="entry name" value="Znf_put"/>
</dbReference>
<dbReference type="OrthoDB" id="129419at2"/>
<dbReference type="Proteomes" id="UP000325211">
    <property type="component" value="Chromosome"/>
</dbReference>
<evidence type="ECO:0000256" key="2">
    <source>
        <dbReference type="ARBA" id="ARBA00023163"/>
    </source>
</evidence>
<dbReference type="Pfam" id="PF13490">
    <property type="entry name" value="zf-HC2"/>
    <property type="match status" value="1"/>
</dbReference>
<keyword evidence="1" id="KW-0805">Transcription regulation</keyword>
<keyword evidence="2" id="KW-0804">Transcription</keyword>
<organism evidence="4 5">
    <name type="scientific">Streptomyces venezuelae</name>
    <dbReference type="NCBI Taxonomy" id="54571"/>
    <lineage>
        <taxon>Bacteria</taxon>
        <taxon>Bacillati</taxon>
        <taxon>Actinomycetota</taxon>
        <taxon>Actinomycetes</taxon>
        <taxon>Kitasatosporales</taxon>
        <taxon>Streptomycetaceae</taxon>
        <taxon>Streptomyces</taxon>
    </lineage>
</organism>
<dbReference type="AlphaFoldDB" id="A0A5P2CX19"/>
<evidence type="ECO:0000256" key="1">
    <source>
        <dbReference type="ARBA" id="ARBA00023015"/>
    </source>
</evidence>
<evidence type="ECO:0000313" key="5">
    <source>
        <dbReference type="Proteomes" id="UP000325211"/>
    </source>
</evidence>
<dbReference type="EMBL" id="CP029190">
    <property type="protein sequence ID" value="QES46973.1"/>
    <property type="molecule type" value="Genomic_DNA"/>
</dbReference>
<gene>
    <name evidence="4" type="ORF">DEJ50_03005</name>
</gene>
<dbReference type="RefSeq" id="WP_150205855.1">
    <property type="nucleotide sequence ID" value="NZ_CP029190.1"/>
</dbReference>
<dbReference type="InterPro" id="IPR041916">
    <property type="entry name" value="Anti_sigma_zinc_sf"/>
</dbReference>
<accession>A0A5P2CX19</accession>
<feature type="domain" description="Putative zinc-finger" evidence="3">
    <location>
        <begin position="14"/>
        <end position="48"/>
    </location>
</feature>
<sequence length="90" mass="10334">MPDEPEPNGTDQRCIDLVELITAYLDGTLPERSRRRIDEHLELCEGCRTALAQWRTVAALAGRLTPADVADLDPYVRDRLLSTFREPRRR</sequence>
<evidence type="ECO:0000313" key="4">
    <source>
        <dbReference type="EMBL" id="QES46973.1"/>
    </source>
</evidence>
<name>A0A5P2CX19_STRVZ</name>
<dbReference type="Gene3D" id="1.10.10.1320">
    <property type="entry name" value="Anti-sigma factor, zinc-finger domain"/>
    <property type="match status" value="1"/>
</dbReference>